<dbReference type="Proteomes" id="UP000006762">
    <property type="component" value="Unassembled WGS sequence"/>
</dbReference>
<proteinExistence type="predicted"/>
<accession>K2JYS7</accession>
<dbReference type="AlphaFoldDB" id="K2JYS7"/>
<evidence type="ECO:0000313" key="2">
    <source>
        <dbReference type="Proteomes" id="UP000006762"/>
    </source>
</evidence>
<organism evidence="1 2">
    <name type="scientific">Celeribacter baekdonensis B30</name>
    <dbReference type="NCBI Taxonomy" id="1208323"/>
    <lineage>
        <taxon>Bacteria</taxon>
        <taxon>Pseudomonadati</taxon>
        <taxon>Pseudomonadota</taxon>
        <taxon>Alphaproteobacteria</taxon>
        <taxon>Rhodobacterales</taxon>
        <taxon>Roseobacteraceae</taxon>
        <taxon>Celeribacter</taxon>
    </lineage>
</organism>
<keyword evidence="2" id="KW-1185">Reference proteome</keyword>
<dbReference type="EMBL" id="AMRK01000007">
    <property type="protein sequence ID" value="EKE70425.1"/>
    <property type="molecule type" value="Genomic_DNA"/>
</dbReference>
<sequence length="74" mass="8168">MFQAADIASDRFVMVRSPQADTKETVSLHVSHELTYIGQLGTANEVQPGMAADIRAHRRAKQIYALCATECAFE</sequence>
<evidence type="ECO:0000313" key="1">
    <source>
        <dbReference type="EMBL" id="EKE70425.1"/>
    </source>
</evidence>
<reference evidence="1 2" key="1">
    <citation type="submission" date="2012-09" db="EMBL/GenBank/DDBJ databases">
        <title>Celeribacter baekdonensis B30 Genome Sequencing.</title>
        <authorList>
            <person name="Wang W."/>
        </authorList>
    </citation>
    <scope>NUCLEOTIDE SEQUENCE [LARGE SCALE GENOMIC DNA]</scope>
    <source>
        <strain evidence="1 2">B30</strain>
    </source>
</reference>
<comment type="caution">
    <text evidence="1">The sequence shown here is derived from an EMBL/GenBank/DDBJ whole genome shotgun (WGS) entry which is preliminary data.</text>
</comment>
<dbReference type="PATRIC" id="fig|1208323.3.peg.2734"/>
<protein>
    <submittedName>
        <fullName evidence="1">Uncharacterized protein</fullName>
    </submittedName>
</protein>
<gene>
    <name evidence="1" type="ORF">B30_13214</name>
</gene>
<name>K2JYS7_9RHOB</name>